<accession>A0ABX1K7B7</accession>
<reference evidence="1 2" key="1">
    <citation type="submission" date="2020-04" db="EMBL/GenBank/DDBJ databases">
        <title>CFH 90308 Microbacterium sp.</title>
        <authorList>
            <person name="Nie G."/>
            <person name="Ming H."/>
            <person name="Xia T."/>
        </authorList>
    </citation>
    <scope>NUCLEOTIDE SEQUENCE [LARGE SCALE GENOMIC DNA]</scope>
    <source>
        <strain evidence="1 2">CFH 90308</strain>
    </source>
</reference>
<evidence type="ECO:0000313" key="1">
    <source>
        <dbReference type="EMBL" id="NLP82300.1"/>
    </source>
</evidence>
<proteinExistence type="predicted"/>
<comment type="caution">
    <text evidence="1">The sequence shown here is derived from an EMBL/GenBank/DDBJ whole genome shotgun (WGS) entry which is preliminary data.</text>
</comment>
<gene>
    <name evidence="1" type="ORF">HF576_00395</name>
</gene>
<dbReference type="RefSeq" id="WP_168910824.1">
    <property type="nucleotide sequence ID" value="NZ_JABACI010000001.1"/>
</dbReference>
<organism evidence="1 2">
    <name type="scientific">Microbacterium salsuginis</name>
    <dbReference type="NCBI Taxonomy" id="2722803"/>
    <lineage>
        <taxon>Bacteria</taxon>
        <taxon>Bacillati</taxon>
        <taxon>Actinomycetota</taxon>
        <taxon>Actinomycetes</taxon>
        <taxon>Micrococcales</taxon>
        <taxon>Microbacteriaceae</taxon>
        <taxon>Microbacterium</taxon>
    </lineage>
</organism>
<dbReference type="EMBL" id="JABACI010000001">
    <property type="protein sequence ID" value="NLP82300.1"/>
    <property type="molecule type" value="Genomic_DNA"/>
</dbReference>
<keyword evidence="2" id="KW-1185">Reference proteome</keyword>
<evidence type="ECO:0000313" key="2">
    <source>
        <dbReference type="Proteomes" id="UP001429745"/>
    </source>
</evidence>
<evidence type="ECO:0008006" key="3">
    <source>
        <dbReference type="Google" id="ProtNLM"/>
    </source>
</evidence>
<name>A0ABX1K7B7_9MICO</name>
<dbReference type="Proteomes" id="UP001429745">
    <property type="component" value="Unassembled WGS sequence"/>
</dbReference>
<protein>
    <recommendedName>
        <fullName evidence="3">DUF4878 domain-containing protein</fullName>
    </recommendedName>
</protein>
<sequence length="312" mass="32309">MKRAAVVGIIAGAAVAVAAAGAAAWFLLRPASVEDVAREYLAALSDGDWEAIDGMRADPLPDDADVVVADSFTGAAGYAQDPRIETIGEERGGRVEVEATAEIDGSSRTIVFALTRVGSDWKLAGEDYLAALTVHAAIEDGTTLPAVRIGDALAPTKTVVALLPAVYDIRAAPSDVLEGGAVIGVSNDAPAAVDVEASFSPDAAGLAQEQLDAYAESCTRAAAEVPDQCGLIVPWQADLAELERIAFRVEQLPDVTLSPTGTSFDATGGIVVATAHGLRRDGTPGSFTYRADDWALRGSIRFSGEEMVLGVR</sequence>